<dbReference type="EMBL" id="BSXW01000138">
    <property type="protein sequence ID" value="GMF12996.1"/>
    <property type="molecule type" value="Genomic_DNA"/>
</dbReference>
<accession>A0A9W6WPW2</accession>
<organism evidence="1 2">
    <name type="scientific">Phytophthora lilii</name>
    <dbReference type="NCBI Taxonomy" id="2077276"/>
    <lineage>
        <taxon>Eukaryota</taxon>
        <taxon>Sar</taxon>
        <taxon>Stramenopiles</taxon>
        <taxon>Oomycota</taxon>
        <taxon>Peronosporomycetes</taxon>
        <taxon>Peronosporales</taxon>
        <taxon>Peronosporaceae</taxon>
        <taxon>Phytophthora</taxon>
    </lineage>
</organism>
<protein>
    <submittedName>
        <fullName evidence="1">Unnamed protein product</fullName>
    </submittedName>
</protein>
<proteinExistence type="predicted"/>
<dbReference type="AlphaFoldDB" id="A0A9W6WPW2"/>
<evidence type="ECO:0000313" key="1">
    <source>
        <dbReference type="EMBL" id="GMF12996.1"/>
    </source>
</evidence>
<gene>
    <name evidence="1" type="ORF">Plil01_000352500</name>
</gene>
<name>A0A9W6WPW2_9STRA</name>
<comment type="caution">
    <text evidence="1">The sequence shown here is derived from an EMBL/GenBank/DDBJ whole genome shotgun (WGS) entry which is preliminary data.</text>
</comment>
<keyword evidence="2" id="KW-1185">Reference proteome</keyword>
<reference evidence="1" key="1">
    <citation type="submission" date="2023-04" db="EMBL/GenBank/DDBJ databases">
        <title>Phytophthora lilii NBRC 32176.</title>
        <authorList>
            <person name="Ichikawa N."/>
            <person name="Sato H."/>
            <person name="Tonouchi N."/>
        </authorList>
    </citation>
    <scope>NUCLEOTIDE SEQUENCE</scope>
    <source>
        <strain evidence="1">NBRC 32176</strain>
    </source>
</reference>
<sequence length="177" mass="19448">MSSPIFRPAISAPELVVLQEYSYEHASNVNGLVLEELQSGYVRGARRHFRVPLQTLQDPHFVQVVRDTRQGHRAARAARLPVMGLSDVLVSNFAPVQGAPYASAHSAHALSAGTAASESMSNASDQQQLTTPWKQILTMTDRVPRPTGGASDCHTLPAEFYDRSTEQWGFTISQIYL</sequence>
<dbReference type="Proteomes" id="UP001165083">
    <property type="component" value="Unassembled WGS sequence"/>
</dbReference>
<evidence type="ECO:0000313" key="2">
    <source>
        <dbReference type="Proteomes" id="UP001165083"/>
    </source>
</evidence>